<dbReference type="InterPro" id="IPR051465">
    <property type="entry name" value="Cell_Envelope_Struct_Comp"/>
</dbReference>
<dbReference type="InterPro" id="IPR011049">
    <property type="entry name" value="Serralysin-like_metalloprot_C"/>
</dbReference>
<dbReference type="SUPFAM" id="SSF101967">
    <property type="entry name" value="Adhesin YadA, collagen-binding domain"/>
    <property type="match status" value="3"/>
</dbReference>
<dbReference type="Pfam" id="PF05662">
    <property type="entry name" value="YadA_stalk"/>
    <property type="match status" value="2"/>
</dbReference>
<evidence type="ECO:0000256" key="4">
    <source>
        <dbReference type="ARBA" id="ARBA00022452"/>
    </source>
</evidence>
<evidence type="ECO:0000256" key="5">
    <source>
        <dbReference type="ARBA" id="ARBA00022692"/>
    </source>
</evidence>
<dbReference type="GO" id="GO:0019867">
    <property type="term" value="C:outer membrane"/>
    <property type="evidence" value="ECO:0007669"/>
    <property type="project" value="InterPro"/>
</dbReference>
<evidence type="ECO:0000256" key="9">
    <source>
        <dbReference type="ARBA" id="ARBA00023237"/>
    </source>
</evidence>
<dbReference type="InterPro" id="IPR001119">
    <property type="entry name" value="SLH_dom"/>
</dbReference>
<evidence type="ECO:0000256" key="3">
    <source>
        <dbReference type="ARBA" id="ARBA00022448"/>
    </source>
</evidence>
<evidence type="ECO:0000256" key="2">
    <source>
        <dbReference type="ARBA" id="ARBA00005848"/>
    </source>
</evidence>
<dbReference type="PROSITE" id="PS51272">
    <property type="entry name" value="SLH"/>
    <property type="match status" value="1"/>
</dbReference>
<evidence type="ECO:0000259" key="11">
    <source>
        <dbReference type="PROSITE" id="PS51272"/>
    </source>
</evidence>
<feature type="domain" description="SLH" evidence="11">
    <location>
        <begin position="734"/>
        <end position="797"/>
    </location>
</feature>
<protein>
    <submittedName>
        <fullName evidence="12">YadA-like protein</fullName>
    </submittedName>
</protein>
<dbReference type="SUPFAM" id="SSF54523">
    <property type="entry name" value="Pili subunits"/>
    <property type="match status" value="1"/>
</dbReference>
<name>A0A8S5TGV6_9CAUD</name>
<evidence type="ECO:0000256" key="1">
    <source>
        <dbReference type="ARBA" id="ARBA00004442"/>
    </source>
</evidence>
<dbReference type="GO" id="GO:0015031">
    <property type="term" value="P:protein transport"/>
    <property type="evidence" value="ECO:0007669"/>
    <property type="project" value="UniProtKB-KW"/>
</dbReference>
<evidence type="ECO:0000256" key="7">
    <source>
        <dbReference type="ARBA" id="ARBA00022927"/>
    </source>
</evidence>
<dbReference type="InterPro" id="IPR045584">
    <property type="entry name" value="Pilin-like"/>
</dbReference>
<organism evidence="12">
    <name type="scientific">Myoviridae sp. ctIty1</name>
    <dbReference type="NCBI Taxonomy" id="2827673"/>
    <lineage>
        <taxon>Viruses</taxon>
        <taxon>Duplodnaviria</taxon>
        <taxon>Heunggongvirae</taxon>
        <taxon>Uroviricota</taxon>
        <taxon>Caudoviricetes</taxon>
    </lineage>
</organism>
<proteinExistence type="inferred from homology"/>
<dbReference type="PANTHER" id="PTHR43308">
    <property type="entry name" value="OUTER MEMBRANE PROTEIN ALPHA-RELATED"/>
    <property type="match status" value="1"/>
</dbReference>
<keyword evidence="7" id="KW-0653">Protein transport</keyword>
<reference evidence="12" key="1">
    <citation type="journal article" date="2021" name="Proc. Natl. Acad. Sci. U.S.A.">
        <title>A Catalog of Tens of Thousands of Viruses from Human Metagenomes Reveals Hidden Associations with Chronic Diseases.</title>
        <authorList>
            <person name="Tisza M.J."/>
            <person name="Buck C.B."/>
        </authorList>
    </citation>
    <scope>NUCLEOTIDE SEQUENCE</scope>
    <source>
        <strain evidence="12">CtIty1</strain>
    </source>
</reference>
<dbReference type="InterPro" id="IPR008635">
    <property type="entry name" value="Coiled_stalk_dom"/>
</dbReference>
<dbReference type="Pfam" id="PF00395">
    <property type="entry name" value="SLH"/>
    <property type="match status" value="1"/>
</dbReference>
<keyword evidence="3" id="KW-0813">Transport</keyword>
<keyword evidence="6" id="KW-0732">Signal</keyword>
<keyword evidence="9" id="KW-0998">Cell outer membrane</keyword>
<keyword evidence="8" id="KW-0472">Membrane</keyword>
<dbReference type="Gene3D" id="2.150.10.10">
    <property type="entry name" value="Serralysin-like metalloprotease, C-terminal"/>
    <property type="match status" value="3"/>
</dbReference>
<evidence type="ECO:0000256" key="10">
    <source>
        <dbReference type="SAM" id="Coils"/>
    </source>
</evidence>
<keyword evidence="4" id="KW-1134">Transmembrane beta strand</keyword>
<dbReference type="Gene3D" id="3.30.1300.30">
    <property type="entry name" value="GSPII I/J protein-like"/>
    <property type="match status" value="1"/>
</dbReference>
<dbReference type="Pfam" id="PF05658">
    <property type="entry name" value="YadA_head"/>
    <property type="match status" value="3"/>
</dbReference>
<dbReference type="InterPro" id="IPR005594">
    <property type="entry name" value="YadA_C"/>
</dbReference>
<dbReference type="Pfam" id="PF03895">
    <property type="entry name" value="YadA_anchor"/>
    <property type="match status" value="1"/>
</dbReference>
<accession>A0A8S5TGV6</accession>
<sequence>MKKQGILLTAAVLASLTAGSAYATGSNIGYNNTSNGTYGMVIGSNNTAEAGATSSFVLGDTNTVKQANSFAFGQGNTSDGENSFVGGDKAKAVGRDTFAFGSSAEALTEYTIAIGSQARTIGYNTLAIGNGATVSGPSSIAIGRTNNVTGENSVAIGANNGTIKGEQAVVVGYNNKMTTADQEQLIFGSNSVTSGQGSIVVGTHGQATAVDTVALGNNTIADVQNGIAIGTNSVTESAVGTSNIKDNTTDIRFSNATYAGSTPDSVVSFGTNGRAGAGGVTSYTRQLQNVAAGRVSSTSTDAINGSQLYDVALEAQKYNTLVNGSNTTVESKDNAFGRKEYKVNVNKDLVDMNSASFGKVTDDVHSYIGKDKAHFFDGTTSTNTKVDANGMKLENTDNLDAAEYTMDGMTANSNGKSISFTTNGISAGDQNINNVKTGVADTDAVNVKQLKDSISTESVISDNQVDNIAAVRVTNGKSTGDANAQYGVYVSKNTVIDIAKAANKFEGDSVIKVETTTGANHTADTTTFKFDGNEAAKVLPVSYKANGGTVNKVMADKGFNFVNGNHINASVGADGLVRFDLDQNIPNQINSNTNAINGLSDKVAKNHKISERGIAGTAALAALHPLDFDPDHKLDVMAGYGHFHGSNSVALGMAYRPNEDLMFTVGSTVGNGDTVVNAGISYKVGAKSDVSRSKVSVAKDVADMKREMEAMKAQNAKITAILNAVLGADLPEDQTNMFPDVPANHWAYEAVNDMAKRGLVIGYEDGQFKGDRTMTRYEFAMIVERAIQKAKELNTSIDGRLVDEFKPELLRFEIQKNGSLERVHTLKSNKEIQRDSYGTIVTK</sequence>
<feature type="coiled-coil region" evidence="10">
    <location>
        <begin position="694"/>
        <end position="721"/>
    </location>
</feature>
<dbReference type="EMBL" id="BK032823">
    <property type="protein sequence ID" value="DAF62215.1"/>
    <property type="molecule type" value="Genomic_DNA"/>
</dbReference>
<evidence type="ECO:0000313" key="12">
    <source>
        <dbReference type="EMBL" id="DAF62215.1"/>
    </source>
</evidence>
<dbReference type="CDD" id="cd12820">
    <property type="entry name" value="LbR_YadA-like"/>
    <property type="match status" value="1"/>
</dbReference>
<comment type="subcellular location">
    <subcellularLocation>
        <location evidence="1">Cell outer membrane</location>
    </subcellularLocation>
</comment>
<comment type="similarity">
    <text evidence="2">Belongs to the autotransporter-2 (AT-2) (TC 1.B.40) family.</text>
</comment>
<evidence type="ECO:0000256" key="6">
    <source>
        <dbReference type="ARBA" id="ARBA00022729"/>
    </source>
</evidence>
<keyword evidence="10" id="KW-0175">Coiled coil</keyword>
<keyword evidence="5" id="KW-0812">Transmembrane</keyword>
<evidence type="ECO:0000256" key="8">
    <source>
        <dbReference type="ARBA" id="ARBA00023136"/>
    </source>
</evidence>
<dbReference type="InterPro" id="IPR008640">
    <property type="entry name" value="Adhesin_Head_dom"/>
</dbReference>